<dbReference type="Pfam" id="PF00150">
    <property type="entry name" value="Cellulase"/>
    <property type="match status" value="1"/>
</dbReference>
<evidence type="ECO:0000313" key="6">
    <source>
        <dbReference type="EMBL" id="UTI65027.1"/>
    </source>
</evidence>
<dbReference type="InterPro" id="IPR001547">
    <property type="entry name" value="Glyco_hydro_5"/>
</dbReference>
<accession>A0ABY5DVZ4</accession>
<feature type="signal peptide" evidence="4">
    <location>
        <begin position="1"/>
        <end position="31"/>
    </location>
</feature>
<evidence type="ECO:0000256" key="3">
    <source>
        <dbReference type="RuleBase" id="RU361153"/>
    </source>
</evidence>
<keyword evidence="2 3" id="KW-0326">Glycosidase</keyword>
<evidence type="ECO:0000259" key="5">
    <source>
        <dbReference type="Pfam" id="PF00150"/>
    </source>
</evidence>
<keyword evidence="4" id="KW-0732">Signal</keyword>
<keyword evidence="7" id="KW-1185">Reference proteome</keyword>
<protein>
    <submittedName>
        <fullName evidence="6">Cellulase family glycosylhydrolase</fullName>
    </submittedName>
</protein>
<dbReference type="Proteomes" id="UP001056035">
    <property type="component" value="Chromosome"/>
</dbReference>
<proteinExistence type="inferred from homology"/>
<dbReference type="InterPro" id="IPR017853">
    <property type="entry name" value="GH"/>
</dbReference>
<dbReference type="PANTHER" id="PTHR12631">
    <property type="entry name" value="ALPHA-L-IDURONIDASE"/>
    <property type="match status" value="1"/>
</dbReference>
<dbReference type="SUPFAM" id="SSF51445">
    <property type="entry name" value="(Trans)glycosidases"/>
    <property type="match status" value="1"/>
</dbReference>
<comment type="similarity">
    <text evidence="3">Belongs to the glycosyl hydrolase 5 (cellulase A) family.</text>
</comment>
<feature type="domain" description="Glycoside hydrolase family 5" evidence="5">
    <location>
        <begin position="52"/>
        <end position="366"/>
    </location>
</feature>
<feature type="chain" id="PRO_5045661305" evidence="4">
    <location>
        <begin position="32"/>
        <end position="535"/>
    </location>
</feature>
<dbReference type="InterPro" id="IPR006311">
    <property type="entry name" value="TAT_signal"/>
</dbReference>
<name>A0ABY5DVZ4_9ACTN</name>
<dbReference type="EMBL" id="CP098502">
    <property type="protein sequence ID" value="UTI65027.1"/>
    <property type="molecule type" value="Genomic_DNA"/>
</dbReference>
<dbReference type="InterPro" id="IPR051923">
    <property type="entry name" value="Glycosyl_Hydrolase_39"/>
</dbReference>
<gene>
    <name evidence="6" type="ORF">NBH00_02180</name>
</gene>
<reference evidence="6 7" key="1">
    <citation type="submission" date="2022-06" db="EMBL/GenBank/DDBJ databases">
        <title>Paraconexibacter antarcticus.</title>
        <authorList>
            <person name="Kim C.S."/>
        </authorList>
    </citation>
    <scope>NUCLEOTIDE SEQUENCE [LARGE SCALE GENOMIC DNA]</scope>
    <source>
        <strain evidence="6 7">02-257</strain>
    </source>
</reference>
<organism evidence="6 7">
    <name type="scientific">Paraconexibacter antarcticus</name>
    <dbReference type="NCBI Taxonomy" id="2949664"/>
    <lineage>
        <taxon>Bacteria</taxon>
        <taxon>Bacillati</taxon>
        <taxon>Actinomycetota</taxon>
        <taxon>Thermoleophilia</taxon>
        <taxon>Solirubrobacterales</taxon>
        <taxon>Paraconexibacteraceae</taxon>
        <taxon>Paraconexibacter</taxon>
    </lineage>
</organism>
<dbReference type="RefSeq" id="WP_254571719.1">
    <property type="nucleotide sequence ID" value="NZ_CP098502.1"/>
</dbReference>
<evidence type="ECO:0000256" key="2">
    <source>
        <dbReference type="ARBA" id="ARBA00023295"/>
    </source>
</evidence>
<dbReference type="PROSITE" id="PS51318">
    <property type="entry name" value="TAT"/>
    <property type="match status" value="1"/>
</dbReference>
<evidence type="ECO:0000256" key="1">
    <source>
        <dbReference type="ARBA" id="ARBA00022801"/>
    </source>
</evidence>
<dbReference type="Gene3D" id="3.20.20.80">
    <property type="entry name" value="Glycosidases"/>
    <property type="match status" value="1"/>
</dbReference>
<evidence type="ECO:0000313" key="7">
    <source>
        <dbReference type="Proteomes" id="UP001056035"/>
    </source>
</evidence>
<dbReference type="PANTHER" id="PTHR12631:SF10">
    <property type="entry name" value="BETA-XYLOSIDASE-LIKE PROTEIN-RELATED"/>
    <property type="match status" value="1"/>
</dbReference>
<sequence length="535" mass="59356">MPARSQLLKNAATCLVALTAALGVAAPAAHADSNLESMFQDDNQLIFNTPDGTRSAMDTLQLLGVDRIRVSVFWKQIAPDPDAPTMPAFDASNPAAYSQAAWDKYDQIVKLAQERHIAVNFNVTSPAPNWATGTPDRPELDKTFDPNRKEFGDFVHALGVRYDGNYLVGGVALPKVRYWSIWNEPNQGGWLTPQWSRDPRGKNAWVETSPIIYRGLVDNAWTALQSTGHAGDTILIGDTAPKGLNVKGESRPIAALRFLRQLYCLDDHLQAYKGTSAQIRSCPVGPNALADFPAQHPALFQATGYATHPYELFFSPHTRPTGTDAVTIANLDDMERILRRIYQRYRQPLPKKGKDVPLYLTEFGYQTDPPDPTGVTPGQQAAYDNEAEYRAYRSRYVKTLSQFLLVDDKPVPGKDPFGSTFQTGLMTAAGVKKPSYAAYAMAIYLPKRVVGKSRRLQIWGTPRVAPAGKAVRVTVEYRTKKGKKYRRLGSLKTKGRRHYILHTIGVPGSGAVRLAWKDATGHVWRSRSVAFSVRR</sequence>
<evidence type="ECO:0000256" key="4">
    <source>
        <dbReference type="SAM" id="SignalP"/>
    </source>
</evidence>
<keyword evidence="1 3" id="KW-0378">Hydrolase</keyword>